<dbReference type="AlphaFoldDB" id="A0A0F9JUG7"/>
<protein>
    <submittedName>
        <fullName evidence="2">Uncharacterized protein</fullName>
    </submittedName>
</protein>
<name>A0A0F9JUG7_9ZZZZ</name>
<gene>
    <name evidence="2" type="ORF">LCGC14_1410550</name>
</gene>
<sequence>MIIGIRGTNTSNAVARGNKRKPLNSKKKINHRKFSKLLLIKNKR</sequence>
<evidence type="ECO:0000256" key="1">
    <source>
        <dbReference type="SAM" id="MobiDB-lite"/>
    </source>
</evidence>
<reference evidence="2" key="1">
    <citation type="journal article" date="2015" name="Nature">
        <title>Complex archaea that bridge the gap between prokaryotes and eukaryotes.</title>
        <authorList>
            <person name="Spang A."/>
            <person name="Saw J.H."/>
            <person name="Jorgensen S.L."/>
            <person name="Zaremba-Niedzwiedzka K."/>
            <person name="Martijn J."/>
            <person name="Lind A.E."/>
            <person name="van Eijk R."/>
            <person name="Schleper C."/>
            <person name="Guy L."/>
            <person name="Ettema T.J."/>
        </authorList>
    </citation>
    <scope>NUCLEOTIDE SEQUENCE</scope>
</reference>
<accession>A0A0F9JUG7</accession>
<dbReference type="EMBL" id="LAZR01009304">
    <property type="protein sequence ID" value="KKM73434.1"/>
    <property type="molecule type" value="Genomic_DNA"/>
</dbReference>
<organism evidence="2">
    <name type="scientific">marine sediment metagenome</name>
    <dbReference type="NCBI Taxonomy" id="412755"/>
    <lineage>
        <taxon>unclassified sequences</taxon>
        <taxon>metagenomes</taxon>
        <taxon>ecological metagenomes</taxon>
    </lineage>
</organism>
<evidence type="ECO:0000313" key="2">
    <source>
        <dbReference type="EMBL" id="KKM73434.1"/>
    </source>
</evidence>
<comment type="caution">
    <text evidence="2">The sequence shown here is derived from an EMBL/GenBank/DDBJ whole genome shotgun (WGS) entry which is preliminary data.</text>
</comment>
<feature type="region of interest" description="Disordered" evidence="1">
    <location>
        <begin position="1"/>
        <end position="25"/>
    </location>
</feature>
<proteinExistence type="predicted"/>